<dbReference type="InterPro" id="IPR006295">
    <property type="entry name" value="DNA_primase_DnaG"/>
</dbReference>
<organism evidence="16 17">
    <name type="scientific">Candidatus Alloenteromonas pullicola</name>
    <dbReference type="NCBI Taxonomy" id="2840784"/>
    <lineage>
        <taxon>Bacteria</taxon>
        <taxon>Bacillati</taxon>
        <taxon>Bacillota</taxon>
        <taxon>Bacillota incertae sedis</taxon>
        <taxon>Candidatus Alloenteromonas</taxon>
    </lineage>
</organism>
<comment type="similarity">
    <text evidence="12 13">Belongs to the DnaG primase family.</text>
</comment>
<dbReference type="Gene3D" id="3.40.1360.10">
    <property type="match status" value="1"/>
</dbReference>
<dbReference type="PROSITE" id="PS50880">
    <property type="entry name" value="TOPRIM"/>
    <property type="match status" value="1"/>
</dbReference>
<keyword evidence="3 12" id="KW-0808">Transferase</keyword>
<dbReference type="InterPro" id="IPR030846">
    <property type="entry name" value="DnaG_bac"/>
</dbReference>
<dbReference type="InterPro" id="IPR034151">
    <property type="entry name" value="TOPRIM_DnaG_bac"/>
</dbReference>
<evidence type="ECO:0000256" key="5">
    <source>
        <dbReference type="ARBA" id="ARBA00022705"/>
    </source>
</evidence>
<evidence type="ECO:0000256" key="1">
    <source>
        <dbReference type="ARBA" id="ARBA00022478"/>
    </source>
</evidence>
<dbReference type="InterPro" id="IPR050219">
    <property type="entry name" value="DnaG_primase"/>
</dbReference>
<keyword evidence="8 12" id="KW-0862">Zinc</keyword>
<keyword evidence="1 12" id="KW-0240">DNA-directed RNA polymerase</keyword>
<evidence type="ECO:0000256" key="3">
    <source>
        <dbReference type="ARBA" id="ARBA00022679"/>
    </source>
</evidence>
<evidence type="ECO:0000256" key="2">
    <source>
        <dbReference type="ARBA" id="ARBA00022515"/>
    </source>
</evidence>
<dbReference type="EMBL" id="DVMV01000039">
    <property type="protein sequence ID" value="HIU45585.1"/>
    <property type="molecule type" value="Genomic_DNA"/>
</dbReference>
<dbReference type="SMART" id="SM00493">
    <property type="entry name" value="TOPRIM"/>
    <property type="match status" value="1"/>
</dbReference>
<evidence type="ECO:0000256" key="11">
    <source>
        <dbReference type="ARBA" id="ARBA00023163"/>
    </source>
</evidence>
<evidence type="ECO:0000256" key="7">
    <source>
        <dbReference type="ARBA" id="ARBA00022771"/>
    </source>
</evidence>
<dbReference type="SUPFAM" id="SSF56731">
    <property type="entry name" value="DNA primase core"/>
    <property type="match status" value="1"/>
</dbReference>
<dbReference type="Gene3D" id="3.90.980.10">
    <property type="entry name" value="DNA primase, catalytic core, N-terminal domain"/>
    <property type="match status" value="1"/>
</dbReference>
<accession>A0A9D1LPI8</accession>
<evidence type="ECO:0000259" key="15">
    <source>
        <dbReference type="PROSITE" id="PS50880"/>
    </source>
</evidence>
<dbReference type="AlphaFoldDB" id="A0A9D1LPI8"/>
<comment type="domain">
    <text evidence="12">Contains an N-terminal zinc-binding domain, a central core domain that contains the primase activity, and a C-terminal DnaB-binding domain.</text>
</comment>
<evidence type="ECO:0000313" key="16">
    <source>
        <dbReference type="EMBL" id="HIU45585.1"/>
    </source>
</evidence>
<dbReference type="InterPro" id="IPR002694">
    <property type="entry name" value="Znf_CHC2"/>
</dbReference>
<comment type="catalytic activity">
    <reaction evidence="12">
        <text>ssDNA + n NTP = ssDNA/pppN(pN)n-1 hybrid + (n-1) diphosphate.</text>
        <dbReference type="EC" id="2.7.7.101"/>
    </reaction>
</comment>
<keyword evidence="4 12" id="KW-0548">Nucleotidyltransferase</keyword>
<dbReference type="PIRSF" id="PIRSF002811">
    <property type="entry name" value="DnaG"/>
    <property type="match status" value="1"/>
</dbReference>
<gene>
    <name evidence="12 16" type="primary">dnaG</name>
    <name evidence="16" type="ORF">IAC52_04740</name>
</gene>
<evidence type="ECO:0000256" key="14">
    <source>
        <dbReference type="PIRSR" id="PIRSR002811-1"/>
    </source>
</evidence>
<sequence length="602" mass="67785">MDPKLVEDILSKADIVSVISSYLKVEKKGRNYVALCPFHDDSNPSLSISPERQIFKCFVCGTGGNAIGFIEKYEKIPFEAAVRKLAQLIGYSDPRLSEQTYVRKIPEEVKRLYDCIDDLQSFYSYMLNTPEGKAGKDYLAARGIDDISIKRYRIGYSPSDGEKTIEFLKGKGHSAHSIEGIGIADESSQTMRDRNAGRVIFPLLNSDGQVVGFSARKIKDDDPSSKYINSPETRIFQKSRVLYNYSDAAQAARRDGYVYVLEGFMDVIALNRSGIESAVALMGTSLTPDHINMLSRLKSEVRLCLDGDAPGQTAMMKCARLLRKSNVPFRLVDYQGDLRDPDDVFQEEGAEAVKQKMSVLVDPLQFELGYYTNTHHLDSTEQRSKLANQIIPYIRELPPGIEREDYIVRLAKATGFDPSAIREMVGSQSANLTQEETILTKRPGLKGRPARIRRLVRAEQGMLYHMVESKQASERFEQEVQTFLDDHCQRIATAVLDYRYDNPAQEAIDVASLMAQIELGNPEDADVLNGTVSSIFMKEKREVDSIPPVDECIEAIGEEREKARAEKTAKDALKRPSRQEQVAGLSELVEFKRRQLQKSRKK</sequence>
<dbReference type="GO" id="GO:0003677">
    <property type="term" value="F:DNA binding"/>
    <property type="evidence" value="ECO:0007669"/>
    <property type="project" value="UniProtKB-KW"/>
</dbReference>
<dbReference type="InterPro" id="IPR006171">
    <property type="entry name" value="TOPRIM_dom"/>
</dbReference>
<keyword evidence="7 12" id="KW-0863">Zinc-finger</keyword>
<dbReference type="Pfam" id="PF08275">
    <property type="entry name" value="DNAG_N"/>
    <property type="match status" value="1"/>
</dbReference>
<evidence type="ECO:0000313" key="17">
    <source>
        <dbReference type="Proteomes" id="UP000824070"/>
    </source>
</evidence>
<comment type="subunit">
    <text evidence="12">Monomer. Interacts with DnaB.</text>
</comment>
<dbReference type="Pfam" id="PF10410">
    <property type="entry name" value="DnaB_bind"/>
    <property type="match status" value="1"/>
</dbReference>
<dbReference type="GO" id="GO:0003899">
    <property type="term" value="F:DNA-directed RNA polymerase activity"/>
    <property type="evidence" value="ECO:0007669"/>
    <property type="project" value="UniProtKB-UniRule"/>
</dbReference>
<dbReference type="Pfam" id="PF01807">
    <property type="entry name" value="Zn_ribbon_DnaG"/>
    <property type="match status" value="1"/>
</dbReference>
<dbReference type="InterPro" id="IPR016136">
    <property type="entry name" value="DNA_helicase_N/primase_C"/>
</dbReference>
<dbReference type="HAMAP" id="MF_00974">
    <property type="entry name" value="DNA_primase_DnaG"/>
    <property type="match status" value="1"/>
</dbReference>
<reference evidence="16" key="1">
    <citation type="submission" date="2020-10" db="EMBL/GenBank/DDBJ databases">
        <authorList>
            <person name="Gilroy R."/>
        </authorList>
    </citation>
    <scope>NUCLEOTIDE SEQUENCE</scope>
    <source>
        <strain evidence="16">ChiGjej1B1-22543</strain>
    </source>
</reference>
<keyword evidence="5 12" id="KW-0235">DNA replication</keyword>
<dbReference type="GO" id="GO:1990077">
    <property type="term" value="C:primosome complex"/>
    <property type="evidence" value="ECO:0007669"/>
    <property type="project" value="UniProtKB-KW"/>
</dbReference>
<dbReference type="FunFam" id="3.90.580.10:FF:000001">
    <property type="entry name" value="DNA primase"/>
    <property type="match status" value="1"/>
</dbReference>
<proteinExistence type="inferred from homology"/>
<evidence type="ECO:0000256" key="4">
    <source>
        <dbReference type="ARBA" id="ARBA00022695"/>
    </source>
</evidence>
<name>A0A9D1LPI8_9FIRM</name>
<keyword evidence="11 12" id="KW-0804">Transcription</keyword>
<dbReference type="Gene3D" id="3.90.580.10">
    <property type="entry name" value="Zinc finger, CHC2-type domain"/>
    <property type="match status" value="1"/>
</dbReference>
<dbReference type="GO" id="GO:0006269">
    <property type="term" value="P:DNA replication, synthesis of primer"/>
    <property type="evidence" value="ECO:0007669"/>
    <property type="project" value="UniProtKB-UniRule"/>
</dbReference>
<evidence type="ECO:0000256" key="6">
    <source>
        <dbReference type="ARBA" id="ARBA00022723"/>
    </source>
</evidence>
<reference evidence="16" key="2">
    <citation type="journal article" date="2021" name="PeerJ">
        <title>Extensive microbial diversity within the chicken gut microbiome revealed by metagenomics and culture.</title>
        <authorList>
            <person name="Gilroy R."/>
            <person name="Ravi A."/>
            <person name="Getino M."/>
            <person name="Pursley I."/>
            <person name="Horton D.L."/>
            <person name="Alikhan N.F."/>
            <person name="Baker D."/>
            <person name="Gharbi K."/>
            <person name="Hall N."/>
            <person name="Watson M."/>
            <person name="Adriaenssens E.M."/>
            <person name="Foster-Nyarko E."/>
            <person name="Jarju S."/>
            <person name="Secka A."/>
            <person name="Antonio M."/>
            <person name="Oren A."/>
            <person name="Chaudhuri R.R."/>
            <person name="La Ragione R."/>
            <person name="Hildebrand F."/>
            <person name="Pallen M.J."/>
        </authorList>
    </citation>
    <scope>NUCLEOTIDE SEQUENCE</scope>
    <source>
        <strain evidence="16">ChiGjej1B1-22543</strain>
    </source>
</reference>
<protein>
    <recommendedName>
        <fullName evidence="12 13">DNA primase</fullName>
        <ecNumber evidence="12">2.7.7.101</ecNumber>
    </recommendedName>
</protein>
<keyword evidence="2 12" id="KW-0639">Primosome</keyword>
<dbReference type="Pfam" id="PF13662">
    <property type="entry name" value="Toprim_4"/>
    <property type="match status" value="1"/>
</dbReference>
<keyword evidence="6 12" id="KW-0479">Metal-binding</keyword>
<feature type="zinc finger region" description="CHC2-type" evidence="12 14">
    <location>
        <begin position="36"/>
        <end position="60"/>
    </location>
</feature>
<keyword evidence="10 12" id="KW-0238">DNA-binding</keyword>
<dbReference type="InterPro" id="IPR013264">
    <property type="entry name" value="DNAG_N"/>
</dbReference>
<evidence type="ECO:0000256" key="8">
    <source>
        <dbReference type="ARBA" id="ARBA00022833"/>
    </source>
</evidence>
<dbReference type="Gene3D" id="1.10.860.10">
    <property type="entry name" value="DNAb Helicase, Chain A"/>
    <property type="match status" value="1"/>
</dbReference>
<evidence type="ECO:0000256" key="10">
    <source>
        <dbReference type="ARBA" id="ARBA00023125"/>
    </source>
</evidence>
<dbReference type="PANTHER" id="PTHR30313">
    <property type="entry name" value="DNA PRIMASE"/>
    <property type="match status" value="1"/>
</dbReference>
<dbReference type="SMART" id="SM00400">
    <property type="entry name" value="ZnF_CHCC"/>
    <property type="match status" value="1"/>
</dbReference>
<dbReference type="GO" id="GO:0008270">
    <property type="term" value="F:zinc ion binding"/>
    <property type="evidence" value="ECO:0007669"/>
    <property type="project" value="UniProtKB-UniRule"/>
</dbReference>
<feature type="domain" description="Toprim" evidence="15">
    <location>
        <begin position="256"/>
        <end position="332"/>
    </location>
</feature>
<comment type="cofactor">
    <cofactor evidence="12 13 14">
        <name>Zn(2+)</name>
        <dbReference type="ChEBI" id="CHEBI:29105"/>
    </cofactor>
    <text evidence="12 13 14">Binds 1 zinc ion per monomer.</text>
</comment>
<dbReference type="GO" id="GO:0000428">
    <property type="term" value="C:DNA-directed RNA polymerase complex"/>
    <property type="evidence" value="ECO:0007669"/>
    <property type="project" value="UniProtKB-KW"/>
</dbReference>
<keyword evidence="9" id="KW-0460">Magnesium</keyword>
<dbReference type="CDD" id="cd03364">
    <property type="entry name" value="TOPRIM_DnaG_primases"/>
    <property type="match status" value="1"/>
</dbReference>
<dbReference type="GO" id="GO:0005737">
    <property type="term" value="C:cytoplasm"/>
    <property type="evidence" value="ECO:0007669"/>
    <property type="project" value="TreeGrafter"/>
</dbReference>
<dbReference type="EC" id="2.7.7.101" evidence="12"/>
<dbReference type="InterPro" id="IPR037068">
    <property type="entry name" value="DNA_primase_core_N_sf"/>
</dbReference>
<comment type="caution">
    <text evidence="16">The sequence shown here is derived from an EMBL/GenBank/DDBJ whole genome shotgun (WGS) entry which is preliminary data.</text>
</comment>
<evidence type="ECO:0000256" key="12">
    <source>
        <dbReference type="HAMAP-Rule" id="MF_00974"/>
    </source>
</evidence>
<dbReference type="NCBIfam" id="TIGR01391">
    <property type="entry name" value="dnaG"/>
    <property type="match status" value="1"/>
</dbReference>
<dbReference type="SUPFAM" id="SSF57783">
    <property type="entry name" value="Zinc beta-ribbon"/>
    <property type="match status" value="1"/>
</dbReference>
<dbReference type="PANTHER" id="PTHR30313:SF2">
    <property type="entry name" value="DNA PRIMASE"/>
    <property type="match status" value="1"/>
</dbReference>
<comment type="function">
    <text evidence="12 13">RNA polymerase that catalyzes the synthesis of short RNA molecules used as primers for DNA polymerase during DNA replication.</text>
</comment>
<dbReference type="Proteomes" id="UP000824070">
    <property type="component" value="Unassembled WGS sequence"/>
</dbReference>
<evidence type="ECO:0000256" key="9">
    <source>
        <dbReference type="ARBA" id="ARBA00022842"/>
    </source>
</evidence>
<dbReference type="InterPro" id="IPR036977">
    <property type="entry name" value="DNA_primase_Znf_CHC2"/>
</dbReference>
<evidence type="ECO:0000256" key="13">
    <source>
        <dbReference type="PIRNR" id="PIRNR002811"/>
    </source>
</evidence>
<dbReference type="InterPro" id="IPR019475">
    <property type="entry name" value="DNA_primase_DnaB-bd"/>
</dbReference>